<feature type="region of interest" description="Disordered" evidence="17">
    <location>
        <begin position="169"/>
        <end position="224"/>
    </location>
</feature>
<feature type="compositionally biased region" description="Pro residues" evidence="17">
    <location>
        <begin position="39"/>
        <end position="50"/>
    </location>
</feature>
<protein>
    <recommendedName>
        <fullName evidence="2">non-specific serine/threonine protein kinase</fullName>
        <ecNumber evidence="2">2.7.11.1</ecNumber>
    </recommendedName>
</protein>
<keyword evidence="3" id="KW-1003">Cell membrane</keyword>
<gene>
    <name evidence="23 24" type="primary">LOC116199335</name>
    <name evidence="20" type="ORF">CDL15_Pgr013585</name>
</gene>
<evidence type="ECO:0000259" key="19">
    <source>
        <dbReference type="PROSITE" id="PS50011"/>
    </source>
</evidence>
<evidence type="ECO:0000256" key="8">
    <source>
        <dbReference type="ARBA" id="ARBA00022741"/>
    </source>
</evidence>
<evidence type="ECO:0000256" key="15">
    <source>
        <dbReference type="ARBA" id="ARBA00048679"/>
    </source>
</evidence>
<evidence type="ECO:0000256" key="5">
    <source>
        <dbReference type="ARBA" id="ARBA00022553"/>
    </source>
</evidence>
<dbReference type="GO" id="GO:0005524">
    <property type="term" value="F:ATP binding"/>
    <property type="evidence" value="ECO:0007669"/>
    <property type="project" value="UniProtKB-UniRule"/>
</dbReference>
<dbReference type="GeneID" id="116199335"/>
<evidence type="ECO:0000256" key="7">
    <source>
        <dbReference type="ARBA" id="ARBA00022692"/>
    </source>
</evidence>
<reference evidence="22" key="3">
    <citation type="journal article" date="2020" name="Plant Biotechnol. J.">
        <title>The pomegranate (Punica granatum L.) draft genome dissects genetic divergence between soft- and hard-seeded cultivars.</title>
        <authorList>
            <person name="Luo X."/>
            <person name="Li H."/>
            <person name="Wu Z."/>
            <person name="Yao W."/>
            <person name="Zhao P."/>
            <person name="Cao D."/>
            <person name="Yu H."/>
            <person name="Li K."/>
            <person name="Poudel K."/>
            <person name="Zhao D."/>
            <person name="Zhang F."/>
            <person name="Xia X."/>
            <person name="Chen L."/>
            <person name="Wang Q."/>
            <person name="Jing D."/>
            <person name="Cao S."/>
        </authorList>
    </citation>
    <scope>NUCLEOTIDE SEQUENCE [LARGE SCALE GENOMIC DNA]</scope>
</reference>
<reference evidence="21" key="1">
    <citation type="journal article" date="2017" name="Plant J.">
        <title>The pomegranate (Punica granatum L.) genome and the genomics of punicalagin biosynthesis.</title>
        <authorList>
            <person name="Qin G."/>
            <person name="Xu C."/>
            <person name="Ming R."/>
            <person name="Tang H."/>
            <person name="Guyot R."/>
            <person name="Kramer E.M."/>
            <person name="Hu Y."/>
            <person name="Yi X."/>
            <person name="Qi Y."/>
            <person name="Xu X."/>
            <person name="Gao Z."/>
            <person name="Pan H."/>
            <person name="Jian J."/>
            <person name="Tian Y."/>
            <person name="Yue Z."/>
            <person name="Xu Y."/>
        </authorList>
    </citation>
    <scope>NUCLEOTIDE SEQUENCE [LARGE SCALE GENOMIC DNA]</scope>
    <source>
        <strain evidence="21">cv. Dabenzi</strain>
    </source>
</reference>
<dbReference type="GO" id="GO:0004674">
    <property type="term" value="F:protein serine/threonine kinase activity"/>
    <property type="evidence" value="ECO:0007669"/>
    <property type="project" value="UniProtKB-KW"/>
</dbReference>
<dbReference type="Proteomes" id="UP000515151">
    <property type="component" value="Chromosome 3"/>
</dbReference>
<evidence type="ECO:0000256" key="17">
    <source>
        <dbReference type="SAM" id="MobiDB-lite"/>
    </source>
</evidence>
<feature type="compositionally biased region" description="Pro residues" evidence="17">
    <location>
        <begin position="190"/>
        <end position="207"/>
    </location>
</feature>
<evidence type="ECO:0000313" key="20">
    <source>
        <dbReference type="EMBL" id="OWM66368.1"/>
    </source>
</evidence>
<dbReference type="FunFam" id="1.10.510.10:FF:000239">
    <property type="entry name" value="Proline-rich receptor-like protein kinase PERK1"/>
    <property type="match status" value="1"/>
</dbReference>
<feature type="compositionally biased region" description="Low complexity" evidence="17">
    <location>
        <begin position="576"/>
        <end position="589"/>
    </location>
</feature>
<dbReference type="GO" id="GO:0005886">
    <property type="term" value="C:plasma membrane"/>
    <property type="evidence" value="ECO:0007669"/>
    <property type="project" value="UniProtKB-SubCell"/>
</dbReference>
<evidence type="ECO:0000256" key="18">
    <source>
        <dbReference type="SAM" id="Phobius"/>
    </source>
</evidence>
<evidence type="ECO:0000313" key="21">
    <source>
        <dbReference type="Proteomes" id="UP000197138"/>
    </source>
</evidence>
<evidence type="ECO:0000313" key="23">
    <source>
        <dbReference type="RefSeq" id="XP_031385514.1"/>
    </source>
</evidence>
<keyword evidence="11 18" id="KW-1133">Transmembrane helix</keyword>
<keyword evidence="5" id="KW-0597">Phosphoprotein</keyword>
<dbReference type="PANTHER" id="PTHR47982">
    <property type="entry name" value="PROLINE-RICH RECEPTOR-LIKE PROTEIN KINASE PERK4"/>
    <property type="match status" value="1"/>
</dbReference>
<proteinExistence type="predicted"/>
<dbReference type="Proteomes" id="UP000197138">
    <property type="component" value="Unassembled WGS sequence"/>
</dbReference>
<accession>A0A218W1M7</accession>
<dbReference type="PROSITE" id="PS00107">
    <property type="entry name" value="PROTEIN_KINASE_ATP"/>
    <property type="match status" value="1"/>
</dbReference>
<keyword evidence="7 18" id="KW-0812">Transmembrane</keyword>
<evidence type="ECO:0000256" key="6">
    <source>
        <dbReference type="ARBA" id="ARBA00022679"/>
    </source>
</evidence>
<evidence type="ECO:0000256" key="3">
    <source>
        <dbReference type="ARBA" id="ARBA00022475"/>
    </source>
</evidence>
<dbReference type="FunFam" id="3.30.200.20:FF:000207">
    <property type="entry name" value="proline-rich receptor-like protein kinase PERK1"/>
    <property type="match status" value="1"/>
</dbReference>
<comment type="catalytic activity">
    <reaction evidence="14">
        <text>L-threonyl-[protein] + ATP = O-phospho-L-threonyl-[protein] + ADP + H(+)</text>
        <dbReference type="Rhea" id="RHEA:46608"/>
        <dbReference type="Rhea" id="RHEA-COMP:11060"/>
        <dbReference type="Rhea" id="RHEA-COMP:11605"/>
        <dbReference type="ChEBI" id="CHEBI:15378"/>
        <dbReference type="ChEBI" id="CHEBI:30013"/>
        <dbReference type="ChEBI" id="CHEBI:30616"/>
        <dbReference type="ChEBI" id="CHEBI:61977"/>
        <dbReference type="ChEBI" id="CHEBI:456216"/>
        <dbReference type="EC" id="2.7.11.1"/>
    </reaction>
</comment>
<dbReference type="PROSITE" id="PS00108">
    <property type="entry name" value="PROTEIN_KINASE_ST"/>
    <property type="match status" value="1"/>
</dbReference>
<dbReference type="InterPro" id="IPR011009">
    <property type="entry name" value="Kinase-like_dom_sf"/>
</dbReference>
<feature type="binding site" evidence="16">
    <location>
        <position position="281"/>
    </location>
    <ligand>
        <name>ATP</name>
        <dbReference type="ChEBI" id="CHEBI:30616"/>
    </ligand>
</feature>
<dbReference type="InterPro" id="IPR047117">
    <property type="entry name" value="PERK1-13-like"/>
</dbReference>
<dbReference type="InterPro" id="IPR017441">
    <property type="entry name" value="Protein_kinase_ATP_BS"/>
</dbReference>
<name>A0A218W1M7_PUNGR</name>
<reference evidence="20" key="2">
    <citation type="submission" date="2017-06" db="EMBL/GenBank/DDBJ databases">
        <title>The pomegranate genome and the genomics of punicalagin biosynthesis.</title>
        <authorList>
            <person name="Xu C."/>
        </authorList>
    </citation>
    <scope>NUCLEOTIDE SEQUENCE [LARGE SCALE GENOMIC DNA]</scope>
    <source>
        <tissue evidence="20">Fresh leaf</tissue>
    </source>
</reference>
<dbReference type="Pfam" id="PF07714">
    <property type="entry name" value="PK_Tyr_Ser-Thr"/>
    <property type="match status" value="1"/>
</dbReference>
<comment type="catalytic activity">
    <reaction evidence="15">
        <text>L-seryl-[protein] + ATP = O-phospho-L-seryl-[protein] + ADP + H(+)</text>
        <dbReference type="Rhea" id="RHEA:17989"/>
        <dbReference type="Rhea" id="RHEA-COMP:9863"/>
        <dbReference type="Rhea" id="RHEA-COMP:11604"/>
        <dbReference type="ChEBI" id="CHEBI:15378"/>
        <dbReference type="ChEBI" id="CHEBI:29999"/>
        <dbReference type="ChEBI" id="CHEBI:30616"/>
        <dbReference type="ChEBI" id="CHEBI:83421"/>
        <dbReference type="ChEBI" id="CHEBI:456216"/>
        <dbReference type="EC" id="2.7.11.1"/>
    </reaction>
</comment>
<evidence type="ECO:0000313" key="24">
    <source>
        <dbReference type="RefSeq" id="XP_031385515.1"/>
    </source>
</evidence>
<organism evidence="20 21">
    <name type="scientific">Punica granatum</name>
    <name type="common">Pomegranate</name>
    <dbReference type="NCBI Taxonomy" id="22663"/>
    <lineage>
        <taxon>Eukaryota</taxon>
        <taxon>Viridiplantae</taxon>
        <taxon>Streptophyta</taxon>
        <taxon>Embryophyta</taxon>
        <taxon>Tracheophyta</taxon>
        <taxon>Spermatophyta</taxon>
        <taxon>Magnoliopsida</taxon>
        <taxon>eudicotyledons</taxon>
        <taxon>Gunneridae</taxon>
        <taxon>Pentapetalae</taxon>
        <taxon>rosids</taxon>
        <taxon>malvids</taxon>
        <taxon>Myrtales</taxon>
        <taxon>Lythraceae</taxon>
        <taxon>Punica</taxon>
    </lineage>
</organism>
<comment type="subcellular location">
    <subcellularLocation>
        <location evidence="1">Cell membrane</location>
        <topology evidence="1">Single-pass membrane protein</topology>
    </subcellularLocation>
</comment>
<feature type="compositionally biased region" description="Polar residues" evidence="17">
    <location>
        <begin position="170"/>
        <end position="185"/>
    </location>
</feature>
<dbReference type="PROSITE" id="PS50011">
    <property type="entry name" value="PROTEIN_KINASE_DOM"/>
    <property type="match status" value="1"/>
</dbReference>
<evidence type="ECO:0000256" key="13">
    <source>
        <dbReference type="ARBA" id="ARBA00023180"/>
    </source>
</evidence>
<feature type="compositionally biased region" description="Low complexity" evidence="17">
    <location>
        <begin position="84"/>
        <end position="94"/>
    </location>
</feature>
<keyword evidence="10 16" id="KW-0067">ATP-binding</keyword>
<feature type="region of interest" description="Disordered" evidence="17">
    <location>
        <begin position="1"/>
        <end position="111"/>
    </location>
</feature>
<keyword evidence="22" id="KW-1185">Reference proteome</keyword>
<dbReference type="Gene3D" id="3.30.200.20">
    <property type="entry name" value="Phosphorylase Kinase, domain 1"/>
    <property type="match status" value="1"/>
</dbReference>
<keyword evidence="4" id="KW-0723">Serine/threonine-protein kinase</keyword>
<dbReference type="SUPFAM" id="SSF56112">
    <property type="entry name" value="Protein kinase-like (PK-like)"/>
    <property type="match status" value="1"/>
</dbReference>
<feature type="compositionally biased region" description="Low complexity" evidence="17">
    <location>
        <begin position="102"/>
        <end position="111"/>
    </location>
</feature>
<evidence type="ECO:0000256" key="4">
    <source>
        <dbReference type="ARBA" id="ARBA00022527"/>
    </source>
</evidence>
<feature type="region of interest" description="Disordered" evidence="17">
    <location>
        <begin position="576"/>
        <end position="597"/>
    </location>
</feature>
<dbReference type="EC" id="2.7.11.1" evidence="2"/>
<feature type="transmembrane region" description="Helical" evidence="18">
    <location>
        <begin position="115"/>
        <end position="141"/>
    </location>
</feature>
<feature type="compositionally biased region" description="Pro residues" evidence="17">
    <location>
        <begin position="1"/>
        <end position="32"/>
    </location>
</feature>
<feature type="domain" description="Protein kinase" evidence="19">
    <location>
        <begin position="253"/>
        <end position="531"/>
    </location>
</feature>
<dbReference type="SMART" id="SM00220">
    <property type="entry name" value="S_TKc"/>
    <property type="match status" value="1"/>
</dbReference>
<dbReference type="RefSeq" id="XP_031385514.1">
    <property type="nucleotide sequence ID" value="XM_031529654.1"/>
</dbReference>
<keyword evidence="6" id="KW-0808">Transferase</keyword>
<evidence type="ECO:0000256" key="14">
    <source>
        <dbReference type="ARBA" id="ARBA00047899"/>
    </source>
</evidence>
<evidence type="ECO:0000256" key="11">
    <source>
        <dbReference type="ARBA" id="ARBA00022989"/>
    </source>
</evidence>
<keyword evidence="13" id="KW-0325">Glycoprotein</keyword>
<dbReference type="InterPro" id="IPR008271">
    <property type="entry name" value="Ser/Thr_kinase_AS"/>
</dbReference>
<dbReference type="PANTHER" id="PTHR47982:SF6">
    <property type="entry name" value="PROLINE-RICH RECEPTOR-LIKE PROTEIN KINASE PERK4"/>
    <property type="match status" value="1"/>
</dbReference>
<dbReference type="EMBL" id="MTKT01005554">
    <property type="protein sequence ID" value="OWM66368.1"/>
    <property type="molecule type" value="Genomic_DNA"/>
</dbReference>
<evidence type="ECO:0000256" key="10">
    <source>
        <dbReference type="ARBA" id="ARBA00022840"/>
    </source>
</evidence>
<evidence type="ECO:0000256" key="2">
    <source>
        <dbReference type="ARBA" id="ARBA00012513"/>
    </source>
</evidence>
<evidence type="ECO:0000256" key="16">
    <source>
        <dbReference type="PROSITE-ProRule" id="PRU10141"/>
    </source>
</evidence>
<evidence type="ECO:0000313" key="22">
    <source>
        <dbReference type="Proteomes" id="UP000515151"/>
    </source>
</evidence>
<keyword evidence="12 18" id="KW-0472">Membrane</keyword>
<keyword evidence="9" id="KW-0418">Kinase</keyword>
<evidence type="ECO:0000256" key="1">
    <source>
        <dbReference type="ARBA" id="ARBA00004162"/>
    </source>
</evidence>
<dbReference type="InterPro" id="IPR001245">
    <property type="entry name" value="Ser-Thr/Tyr_kinase_cat_dom"/>
</dbReference>
<keyword evidence="8 16" id="KW-0547">Nucleotide-binding</keyword>
<evidence type="ECO:0000256" key="12">
    <source>
        <dbReference type="ARBA" id="ARBA00023136"/>
    </source>
</evidence>
<reference evidence="23 24" key="4">
    <citation type="submission" date="2025-04" db="UniProtKB">
        <authorList>
            <consortium name="RefSeq"/>
        </authorList>
    </citation>
    <scope>IDENTIFICATION</scope>
    <source>
        <tissue evidence="23 24">Leaf</tissue>
    </source>
</reference>
<evidence type="ECO:0000256" key="9">
    <source>
        <dbReference type="ARBA" id="ARBA00022777"/>
    </source>
</evidence>
<dbReference type="RefSeq" id="XP_031385515.1">
    <property type="nucleotide sequence ID" value="XM_031529655.1"/>
</dbReference>
<dbReference type="Gene3D" id="1.10.510.10">
    <property type="entry name" value="Transferase(Phosphotransferase) domain 1"/>
    <property type="match status" value="1"/>
</dbReference>
<sequence length="597" mass="63697">MAAPPPDSSSDAPPPSDSSPPPPSDSSPPPQPDESNKSSPPPSSSPPPPSEENSKDPSPPPPPSKKDSGGSSSNSSPPPPPPRSSSSSTPSTPALAPPSPPTSDSSSTSVTSAKLPLVVGISVGVGLLALLFIVICVACFARKKRRRREEMHYYGSDPSIGHKANEYYPSAQQPNWHKGGQNSDYMGSGLPPPPGGMWPAPPPPPPMSSEDMSSNYSGARHHPAMPPPSPGITLGFNSNSFTYDELAMATNGFAQANLLGQGGFGYVHKGVLPNGKVVAVKSLKSGSGQGEREFQAEVEIISRVHHRHLVSLVGYCISGGQRMLVYEFVPNNTMEYHLHGQGRPVMDWESRLRIAIGSAKGLAYLHEDCHPRIIHRDIKAANILLDNNFEAMVADFGLAKLSEDNNTHVSTRVMGTFGYLAPEYASSGKLTEKSDVFSFGIMLLELITGKRPVDSNIVMEDSLVDWARPLLTRALDEGNYDGLVDACMEGNYNRQEMARMVACASASIRHSARKRPKMSQIVRALEGDVSLDDLNEGIKPGQSSVFSAGNGSSDYDSSAYNADMKRFREVALSSQEFGSSEFGGTSSGEARSPNNKL</sequence>
<dbReference type="InterPro" id="IPR000719">
    <property type="entry name" value="Prot_kinase_dom"/>
</dbReference>
<dbReference type="AlphaFoldDB" id="A0A218W1M7"/>
<dbReference type="OrthoDB" id="4062651at2759"/>